<proteinExistence type="inferred from homology"/>
<reference evidence="13" key="1">
    <citation type="submission" date="2025-08" db="UniProtKB">
        <authorList>
            <consortium name="RefSeq"/>
        </authorList>
    </citation>
    <scope>IDENTIFICATION</scope>
</reference>
<dbReference type="PROSITE" id="PS50240">
    <property type="entry name" value="TRYPSIN_DOM"/>
    <property type="match status" value="1"/>
</dbReference>
<evidence type="ECO:0000256" key="6">
    <source>
        <dbReference type="ARBA" id="ARBA00022825"/>
    </source>
</evidence>
<evidence type="ECO:0000256" key="4">
    <source>
        <dbReference type="ARBA" id="ARBA00022670"/>
    </source>
</evidence>
<feature type="chain" id="PRO_5026910268" description="chymotrypsin" evidence="10">
    <location>
        <begin position="18"/>
        <end position="255"/>
    </location>
</feature>
<dbReference type="SMART" id="SM00020">
    <property type="entry name" value="Tryp_SPc"/>
    <property type="match status" value="1"/>
</dbReference>
<sequence>MIKLLFLVIPLFTVAYGGLKPRIVGGRLAESGELPFQVSLQNIKTKHHFCGGVILNQRYVLTAAHCVTGKDVKNISVNVGTTDLLKPYVYGTYLIASAYVHEQYNRSNSWINDIALLKLEKLFLLSPLVWPIALPKQDQIVTPGSLATVSGFGRLEYEGRRTTRLHVVNITIANHEYCKHKYWVRSSKKIHNTQICAYDPVIEKGSCKGDSGGPLTVNGQLIGLVSWSHRCANKEFPSVYTRVPSYVTWIRKHAV</sequence>
<name>A0A6I9VZN1_9HYME</name>
<dbReference type="InterPro" id="IPR009003">
    <property type="entry name" value="Peptidase_S1_PA"/>
</dbReference>
<dbReference type="InterPro" id="IPR050430">
    <property type="entry name" value="Peptidase_S1"/>
</dbReference>
<keyword evidence="6 9" id="KW-0720">Serine protease</keyword>
<dbReference type="Pfam" id="PF00089">
    <property type="entry name" value="Trypsin"/>
    <property type="match status" value="1"/>
</dbReference>
<evidence type="ECO:0000259" key="11">
    <source>
        <dbReference type="PROSITE" id="PS50240"/>
    </source>
</evidence>
<dbReference type="KEGG" id="pbar:105423476"/>
<evidence type="ECO:0000256" key="8">
    <source>
        <dbReference type="ARBA" id="ARBA00044036"/>
    </source>
</evidence>
<evidence type="ECO:0000256" key="10">
    <source>
        <dbReference type="SAM" id="SignalP"/>
    </source>
</evidence>
<dbReference type="GeneID" id="105423476"/>
<evidence type="ECO:0000256" key="9">
    <source>
        <dbReference type="RuleBase" id="RU363034"/>
    </source>
</evidence>
<feature type="domain" description="Peptidase S1" evidence="11">
    <location>
        <begin position="23"/>
        <end position="255"/>
    </location>
</feature>
<dbReference type="InterPro" id="IPR018114">
    <property type="entry name" value="TRYPSIN_HIS"/>
</dbReference>
<evidence type="ECO:0000256" key="1">
    <source>
        <dbReference type="ARBA" id="ARBA00004239"/>
    </source>
</evidence>
<gene>
    <name evidence="13" type="primary">LOC105423476</name>
</gene>
<comment type="subcellular location">
    <subcellularLocation>
        <location evidence="1">Secreted</location>
        <location evidence="1">Extracellular space</location>
    </subcellularLocation>
</comment>
<keyword evidence="7" id="KW-1015">Disulfide bond</keyword>
<dbReference type="PROSITE" id="PS00134">
    <property type="entry name" value="TRYPSIN_HIS"/>
    <property type="match status" value="1"/>
</dbReference>
<dbReference type="GO" id="GO:0004252">
    <property type="term" value="F:serine-type endopeptidase activity"/>
    <property type="evidence" value="ECO:0007669"/>
    <property type="project" value="UniProtKB-EC"/>
</dbReference>
<dbReference type="InterPro" id="IPR033116">
    <property type="entry name" value="TRYPSIN_SER"/>
</dbReference>
<dbReference type="AlphaFoldDB" id="A0A6I9VZN1"/>
<dbReference type="Proteomes" id="UP000504615">
    <property type="component" value="Unplaced"/>
</dbReference>
<dbReference type="FunFam" id="2.40.10.10:FF:000047">
    <property type="entry name" value="Trypsin eta"/>
    <property type="match status" value="1"/>
</dbReference>
<dbReference type="CDD" id="cd00190">
    <property type="entry name" value="Tryp_SPc"/>
    <property type="match status" value="1"/>
</dbReference>
<dbReference type="EC" id="3.4.21.1" evidence="8"/>
<dbReference type="InterPro" id="IPR043504">
    <property type="entry name" value="Peptidase_S1_PA_chymotrypsin"/>
</dbReference>
<keyword evidence="4 9" id="KW-0645">Protease</keyword>
<evidence type="ECO:0000313" key="12">
    <source>
        <dbReference type="Proteomes" id="UP000504615"/>
    </source>
</evidence>
<evidence type="ECO:0000313" key="13">
    <source>
        <dbReference type="RefSeq" id="XP_011631526.1"/>
    </source>
</evidence>
<evidence type="ECO:0000256" key="7">
    <source>
        <dbReference type="ARBA" id="ARBA00023157"/>
    </source>
</evidence>
<accession>A0A6I9VZN1</accession>
<dbReference type="InterPro" id="IPR001314">
    <property type="entry name" value="Peptidase_S1A"/>
</dbReference>
<protein>
    <recommendedName>
        <fullName evidence="8">chymotrypsin</fullName>
        <ecNumber evidence="8">3.4.21.1</ecNumber>
    </recommendedName>
</protein>
<keyword evidence="10" id="KW-0732">Signal</keyword>
<dbReference type="GO" id="GO:0016485">
    <property type="term" value="P:protein processing"/>
    <property type="evidence" value="ECO:0007669"/>
    <property type="project" value="UniProtKB-ARBA"/>
</dbReference>
<dbReference type="PANTHER" id="PTHR24276:SF98">
    <property type="entry name" value="FI18310P1-RELATED"/>
    <property type="match status" value="1"/>
</dbReference>
<dbReference type="OrthoDB" id="8440449at2759"/>
<keyword evidence="3" id="KW-0964">Secreted</keyword>
<organism evidence="12 13">
    <name type="scientific">Pogonomyrmex barbatus</name>
    <name type="common">red harvester ant</name>
    <dbReference type="NCBI Taxonomy" id="144034"/>
    <lineage>
        <taxon>Eukaryota</taxon>
        <taxon>Metazoa</taxon>
        <taxon>Ecdysozoa</taxon>
        <taxon>Arthropoda</taxon>
        <taxon>Hexapoda</taxon>
        <taxon>Insecta</taxon>
        <taxon>Pterygota</taxon>
        <taxon>Neoptera</taxon>
        <taxon>Endopterygota</taxon>
        <taxon>Hymenoptera</taxon>
        <taxon>Apocrita</taxon>
        <taxon>Aculeata</taxon>
        <taxon>Formicoidea</taxon>
        <taxon>Formicidae</taxon>
        <taxon>Myrmicinae</taxon>
        <taxon>Pogonomyrmex</taxon>
    </lineage>
</organism>
<evidence type="ECO:0000256" key="2">
    <source>
        <dbReference type="ARBA" id="ARBA00007664"/>
    </source>
</evidence>
<dbReference type="SUPFAM" id="SSF50494">
    <property type="entry name" value="Trypsin-like serine proteases"/>
    <property type="match status" value="1"/>
</dbReference>
<dbReference type="PRINTS" id="PR00722">
    <property type="entry name" value="CHYMOTRYPSIN"/>
</dbReference>
<dbReference type="PANTHER" id="PTHR24276">
    <property type="entry name" value="POLYSERASE-RELATED"/>
    <property type="match status" value="1"/>
</dbReference>
<feature type="signal peptide" evidence="10">
    <location>
        <begin position="1"/>
        <end position="17"/>
    </location>
</feature>
<keyword evidence="5 9" id="KW-0378">Hydrolase</keyword>
<dbReference type="GO" id="GO:0005576">
    <property type="term" value="C:extracellular region"/>
    <property type="evidence" value="ECO:0007669"/>
    <property type="project" value="UniProtKB-SubCell"/>
</dbReference>
<dbReference type="Gene3D" id="2.40.10.10">
    <property type="entry name" value="Trypsin-like serine proteases"/>
    <property type="match status" value="1"/>
</dbReference>
<evidence type="ECO:0000256" key="5">
    <source>
        <dbReference type="ARBA" id="ARBA00022801"/>
    </source>
</evidence>
<dbReference type="InterPro" id="IPR001254">
    <property type="entry name" value="Trypsin_dom"/>
</dbReference>
<keyword evidence="12" id="KW-1185">Reference proteome</keyword>
<evidence type="ECO:0000256" key="3">
    <source>
        <dbReference type="ARBA" id="ARBA00022525"/>
    </source>
</evidence>
<dbReference type="PROSITE" id="PS00135">
    <property type="entry name" value="TRYPSIN_SER"/>
    <property type="match status" value="1"/>
</dbReference>
<dbReference type="RefSeq" id="XP_011631526.1">
    <property type="nucleotide sequence ID" value="XM_011633224.2"/>
</dbReference>
<comment type="similarity">
    <text evidence="2">Belongs to the peptidase S1 family.</text>
</comment>